<sequence>MPTFTVTSTDTISTQHSLTGNQTITSGGGTGTFVLGFFTTPGSCGNYYIGICSKPIWSTNVTTISSSNSTVVAVILDNGNFQLRNETNSSVVLWQSFDQPTDTWLPGIKLGFNKLTSTPQRLTSWKNKIDPSPRLFTLQSDPTGATSQYFLLWNSSKEYWTGGIWDGDIFTSVPEMRWRGVFNFAFINNTEETYLPRLLMIPTQD</sequence>
<comment type="caution">
    <text evidence="2">The sequence shown here is derived from an EMBL/GenBank/DDBJ whole genome shotgun (WGS) entry which is preliminary data.</text>
</comment>
<gene>
    <name evidence="2" type="ORF">ZIOFF_021165</name>
</gene>
<dbReference type="GO" id="GO:0051707">
    <property type="term" value="P:response to other organism"/>
    <property type="evidence" value="ECO:0007669"/>
    <property type="project" value="UniProtKB-ARBA"/>
</dbReference>
<protein>
    <recommendedName>
        <fullName evidence="1">Bulb-type lectin domain-containing protein</fullName>
    </recommendedName>
</protein>
<evidence type="ECO:0000259" key="1">
    <source>
        <dbReference type="PROSITE" id="PS50927"/>
    </source>
</evidence>
<name>A0A8J5HB17_ZINOF</name>
<dbReference type="PANTHER" id="PTHR32444:SF247">
    <property type="entry name" value="OS01G0958200 PROTEIN"/>
    <property type="match status" value="1"/>
</dbReference>
<dbReference type="PROSITE" id="PS50927">
    <property type="entry name" value="BULB_LECTIN"/>
    <property type="match status" value="1"/>
</dbReference>
<accession>A0A8J5HB17</accession>
<feature type="domain" description="Bulb-type lectin" evidence="1">
    <location>
        <begin position="1"/>
        <end position="96"/>
    </location>
</feature>
<dbReference type="SUPFAM" id="SSF51110">
    <property type="entry name" value="alpha-D-mannose-specific plant lectins"/>
    <property type="match status" value="1"/>
</dbReference>
<dbReference type="SMART" id="SM00108">
    <property type="entry name" value="B_lectin"/>
    <property type="match status" value="1"/>
</dbReference>
<dbReference type="PANTHER" id="PTHR32444">
    <property type="entry name" value="BULB-TYPE LECTIN DOMAIN-CONTAINING PROTEIN"/>
    <property type="match status" value="1"/>
</dbReference>
<dbReference type="InterPro" id="IPR001480">
    <property type="entry name" value="Bulb-type_lectin_dom"/>
</dbReference>
<evidence type="ECO:0000313" key="3">
    <source>
        <dbReference type="Proteomes" id="UP000734854"/>
    </source>
</evidence>
<dbReference type="Gene3D" id="2.90.10.10">
    <property type="entry name" value="Bulb-type lectin domain"/>
    <property type="match status" value="1"/>
</dbReference>
<dbReference type="Proteomes" id="UP000734854">
    <property type="component" value="Unassembled WGS sequence"/>
</dbReference>
<dbReference type="EMBL" id="JACMSC010000006">
    <property type="protein sequence ID" value="KAG6517767.1"/>
    <property type="molecule type" value="Genomic_DNA"/>
</dbReference>
<dbReference type="Pfam" id="PF01453">
    <property type="entry name" value="B_lectin"/>
    <property type="match status" value="1"/>
</dbReference>
<dbReference type="InterPro" id="IPR036426">
    <property type="entry name" value="Bulb-type_lectin_dom_sf"/>
</dbReference>
<organism evidence="2 3">
    <name type="scientific">Zingiber officinale</name>
    <name type="common">Ginger</name>
    <name type="synonym">Amomum zingiber</name>
    <dbReference type="NCBI Taxonomy" id="94328"/>
    <lineage>
        <taxon>Eukaryota</taxon>
        <taxon>Viridiplantae</taxon>
        <taxon>Streptophyta</taxon>
        <taxon>Embryophyta</taxon>
        <taxon>Tracheophyta</taxon>
        <taxon>Spermatophyta</taxon>
        <taxon>Magnoliopsida</taxon>
        <taxon>Liliopsida</taxon>
        <taxon>Zingiberales</taxon>
        <taxon>Zingiberaceae</taxon>
        <taxon>Zingiber</taxon>
    </lineage>
</organism>
<evidence type="ECO:0000313" key="2">
    <source>
        <dbReference type="EMBL" id="KAG6517767.1"/>
    </source>
</evidence>
<proteinExistence type="predicted"/>
<keyword evidence="3" id="KW-1185">Reference proteome</keyword>
<dbReference type="AlphaFoldDB" id="A0A8J5HB17"/>
<reference evidence="2 3" key="1">
    <citation type="submission" date="2020-08" db="EMBL/GenBank/DDBJ databases">
        <title>Plant Genome Project.</title>
        <authorList>
            <person name="Zhang R.-G."/>
        </authorList>
    </citation>
    <scope>NUCLEOTIDE SEQUENCE [LARGE SCALE GENOMIC DNA]</scope>
    <source>
        <tissue evidence="2">Rhizome</tissue>
    </source>
</reference>